<dbReference type="EMBL" id="CATOUU010001066">
    <property type="protein sequence ID" value="CAI9970001.1"/>
    <property type="molecule type" value="Genomic_DNA"/>
</dbReference>
<reference evidence="3" key="1">
    <citation type="submission" date="2023-06" db="EMBL/GenBank/DDBJ databases">
        <authorList>
            <person name="Kurt Z."/>
        </authorList>
    </citation>
    <scope>NUCLEOTIDE SEQUENCE</scope>
</reference>
<dbReference type="InterPro" id="IPR032675">
    <property type="entry name" value="LRR_dom_sf"/>
</dbReference>
<sequence>MKLQQTSQLKEQSQLNDKLFQQIKCEQPQVQFKNLNNAECVPELNQTQLYSFKLQEIQNNVNIQIFGSRPPTDPYQNMPGAPIIFFKEKMQEIKQYDESHIKIFQQRIFDGELKIESKIRDIRFIESLNVQKLELFRCYNVNPVFTSRTVKELIIYNLKLENFKNIHLENLEVLKLEQCDNIKECSYFGQVRKLELVQIKNVEQLFSQQICNNIKELFIVDCQIQSLQLLQSENVEVLHLLQNGDLFEDRLNQLRMQNFTQYKHLRELHIKQYDEIDTTPLNELNNLQEVNFEECNSIIINFNTKSIHSVCFNRCIFQSIDCFQLPNLFKLSVMYQRSVALNFSTMNQDQSQITAINQTSTSQDIMKINILDAQKNIHTIKFNIQLEKLNINNCCLKQIDMISFLVNLKELYLANNCFNDLTPLQNLVKLTKLNLSSCKITNIEPLQSIINLEYLDLSQNSNLTNLIPLQKLMKLTILNLKYCQKLKQFDPLRSLINLKQLILDFNDLKDISFIKYLTNLQILNLYQCKLSSIDVLTTLVNLKELNLYGNTNINITPLQYLTELTKLILDECYILSVEALMPLQKLKELHLYNNSIVYVKPLLQLKQLNILQIQFNKIIDFPLEFSKFLDFDEFKNCNKQPTVELIQKANILRDINFPVYLLRNINTKNQKLQNDMRIRKSTVNQILKEQIQNLAVLTGKLLQSFELLNSFEDCQ</sequence>
<gene>
    <name evidence="3" type="ORF">HINF_LOCUS57646</name>
    <name evidence="4" type="ORF">HINF_LOCUS76328</name>
</gene>
<evidence type="ECO:0000256" key="1">
    <source>
        <dbReference type="ARBA" id="ARBA00022614"/>
    </source>
</evidence>
<dbReference type="SUPFAM" id="SSF52058">
    <property type="entry name" value="L domain-like"/>
    <property type="match status" value="2"/>
</dbReference>
<evidence type="ECO:0000256" key="2">
    <source>
        <dbReference type="ARBA" id="ARBA00022737"/>
    </source>
</evidence>
<reference evidence="4 5" key="2">
    <citation type="submission" date="2024-07" db="EMBL/GenBank/DDBJ databases">
        <authorList>
            <person name="Akdeniz Z."/>
        </authorList>
    </citation>
    <scope>NUCLEOTIDE SEQUENCE [LARGE SCALE GENOMIC DNA]</scope>
</reference>
<dbReference type="Pfam" id="PF12799">
    <property type="entry name" value="LRR_4"/>
    <property type="match status" value="1"/>
</dbReference>
<protein>
    <submittedName>
        <fullName evidence="3">Uncharacterized protein</fullName>
    </submittedName>
</protein>
<dbReference type="EMBL" id="CAXDID020000705">
    <property type="protein sequence ID" value="CAL6111295.1"/>
    <property type="molecule type" value="Genomic_DNA"/>
</dbReference>
<accession>A0AA86UYZ1</accession>
<dbReference type="Gene3D" id="3.80.10.10">
    <property type="entry name" value="Ribonuclease Inhibitor"/>
    <property type="match status" value="2"/>
</dbReference>
<evidence type="ECO:0000313" key="3">
    <source>
        <dbReference type="EMBL" id="CAI9970001.1"/>
    </source>
</evidence>
<dbReference type="InterPro" id="IPR003591">
    <property type="entry name" value="Leu-rich_rpt_typical-subtyp"/>
</dbReference>
<proteinExistence type="predicted"/>
<dbReference type="InterPro" id="IPR050836">
    <property type="entry name" value="SDS22/Internalin_LRR"/>
</dbReference>
<comment type="caution">
    <text evidence="3">The sequence shown here is derived from an EMBL/GenBank/DDBJ whole genome shotgun (WGS) entry which is preliminary data.</text>
</comment>
<dbReference type="SMART" id="SM00369">
    <property type="entry name" value="LRR_TYP"/>
    <property type="match status" value="5"/>
</dbReference>
<organism evidence="3">
    <name type="scientific">Hexamita inflata</name>
    <dbReference type="NCBI Taxonomy" id="28002"/>
    <lineage>
        <taxon>Eukaryota</taxon>
        <taxon>Metamonada</taxon>
        <taxon>Diplomonadida</taxon>
        <taxon>Hexamitidae</taxon>
        <taxon>Hexamitinae</taxon>
        <taxon>Hexamita</taxon>
    </lineage>
</organism>
<keyword evidence="5" id="KW-1185">Reference proteome</keyword>
<keyword evidence="1" id="KW-0433">Leucine-rich repeat</keyword>
<dbReference type="AlphaFoldDB" id="A0AA86UYZ1"/>
<dbReference type="Proteomes" id="UP001642409">
    <property type="component" value="Unassembled WGS sequence"/>
</dbReference>
<evidence type="ECO:0000313" key="4">
    <source>
        <dbReference type="EMBL" id="CAL6111295.1"/>
    </source>
</evidence>
<dbReference type="PROSITE" id="PS51450">
    <property type="entry name" value="LRR"/>
    <property type="match status" value="7"/>
</dbReference>
<keyword evidence="2" id="KW-0677">Repeat</keyword>
<dbReference type="InterPro" id="IPR001611">
    <property type="entry name" value="Leu-rich_rpt"/>
</dbReference>
<evidence type="ECO:0000313" key="5">
    <source>
        <dbReference type="Proteomes" id="UP001642409"/>
    </source>
</evidence>
<dbReference type="PANTHER" id="PTHR46652">
    <property type="entry name" value="LEUCINE-RICH REPEAT AND IQ DOMAIN-CONTAINING PROTEIN 1-RELATED"/>
    <property type="match status" value="1"/>
</dbReference>
<dbReference type="InterPro" id="IPR025875">
    <property type="entry name" value="Leu-rich_rpt_4"/>
</dbReference>
<name>A0AA86UYZ1_9EUKA</name>
<dbReference type="PANTHER" id="PTHR46652:SF3">
    <property type="entry name" value="LEUCINE-RICH REPEAT-CONTAINING PROTEIN 9"/>
    <property type="match status" value="1"/>
</dbReference>